<evidence type="ECO:0000313" key="1">
    <source>
        <dbReference type="EMBL" id="KAK0470981.1"/>
    </source>
</evidence>
<keyword evidence="2" id="KW-1185">Reference proteome</keyword>
<evidence type="ECO:0000313" key="2">
    <source>
        <dbReference type="Proteomes" id="UP001175227"/>
    </source>
</evidence>
<dbReference type="EMBL" id="JAUEPR010000056">
    <property type="protein sequence ID" value="KAK0470981.1"/>
    <property type="molecule type" value="Genomic_DNA"/>
</dbReference>
<organism evidence="1 2">
    <name type="scientific">Armillaria novae-zelandiae</name>
    <dbReference type="NCBI Taxonomy" id="153914"/>
    <lineage>
        <taxon>Eukaryota</taxon>
        <taxon>Fungi</taxon>
        <taxon>Dikarya</taxon>
        <taxon>Basidiomycota</taxon>
        <taxon>Agaricomycotina</taxon>
        <taxon>Agaricomycetes</taxon>
        <taxon>Agaricomycetidae</taxon>
        <taxon>Agaricales</taxon>
        <taxon>Marasmiineae</taxon>
        <taxon>Physalacriaceae</taxon>
        <taxon>Armillaria</taxon>
    </lineage>
</organism>
<dbReference type="Proteomes" id="UP001175227">
    <property type="component" value="Unassembled WGS sequence"/>
</dbReference>
<dbReference type="AlphaFoldDB" id="A0AA39T844"/>
<comment type="caution">
    <text evidence="1">The sequence shown here is derived from an EMBL/GenBank/DDBJ whole genome shotgun (WGS) entry which is preliminary data.</text>
</comment>
<proteinExistence type="predicted"/>
<sequence length="116" mass="12827">MSINSASLWIATYNLRYNSEPGQITVESISALGKPLAQNKFLGLSGEHPWSTKRLRVAEYLLNEKVIITGFQEALVRQVNDETGLLRDGRDWVSTIFVSVALLADLCSMSSHSGKD</sequence>
<dbReference type="InterPro" id="IPR036691">
    <property type="entry name" value="Endo/exonu/phosph_ase_sf"/>
</dbReference>
<evidence type="ECO:0008006" key="3">
    <source>
        <dbReference type="Google" id="ProtNLM"/>
    </source>
</evidence>
<reference evidence="1" key="1">
    <citation type="submission" date="2023-06" db="EMBL/GenBank/DDBJ databases">
        <authorList>
            <consortium name="Lawrence Berkeley National Laboratory"/>
            <person name="Ahrendt S."/>
            <person name="Sahu N."/>
            <person name="Indic B."/>
            <person name="Wong-Bajracharya J."/>
            <person name="Merenyi Z."/>
            <person name="Ke H.-M."/>
            <person name="Monk M."/>
            <person name="Kocsube S."/>
            <person name="Drula E."/>
            <person name="Lipzen A."/>
            <person name="Balint B."/>
            <person name="Henrissat B."/>
            <person name="Andreopoulos B."/>
            <person name="Martin F.M."/>
            <person name="Harder C.B."/>
            <person name="Rigling D."/>
            <person name="Ford K.L."/>
            <person name="Foster G.D."/>
            <person name="Pangilinan J."/>
            <person name="Papanicolaou A."/>
            <person name="Barry K."/>
            <person name="LaButti K."/>
            <person name="Viragh M."/>
            <person name="Koriabine M."/>
            <person name="Yan M."/>
            <person name="Riley R."/>
            <person name="Champramary S."/>
            <person name="Plett K.L."/>
            <person name="Tsai I.J."/>
            <person name="Slot J."/>
            <person name="Sipos G."/>
            <person name="Plett J."/>
            <person name="Nagy L.G."/>
            <person name="Grigoriev I.V."/>
        </authorList>
    </citation>
    <scope>NUCLEOTIDE SEQUENCE</scope>
    <source>
        <strain evidence="1">ICMP 16352</strain>
    </source>
</reference>
<name>A0AA39T844_9AGAR</name>
<protein>
    <recommendedName>
        <fullName evidence="3">Endonuclease/exonuclease/phosphatase domain-containing protein</fullName>
    </recommendedName>
</protein>
<gene>
    <name evidence="1" type="ORF">IW261DRAFT_1513895</name>
</gene>
<dbReference type="Gene3D" id="3.60.10.10">
    <property type="entry name" value="Endonuclease/exonuclease/phosphatase"/>
    <property type="match status" value="1"/>
</dbReference>
<accession>A0AA39T844</accession>